<dbReference type="PANTHER" id="PTHR48081">
    <property type="entry name" value="AB HYDROLASE SUPERFAMILY PROTEIN C4A8.06C"/>
    <property type="match status" value="1"/>
</dbReference>
<protein>
    <submittedName>
        <fullName evidence="3">Acetyl esterase/lipase</fullName>
    </submittedName>
</protein>
<dbReference type="InterPro" id="IPR049492">
    <property type="entry name" value="BD-FAE-like_dom"/>
</dbReference>
<dbReference type="Gene3D" id="3.40.50.1820">
    <property type="entry name" value="alpha/beta hydrolase"/>
    <property type="match status" value="1"/>
</dbReference>
<dbReference type="GO" id="GO:0016787">
    <property type="term" value="F:hydrolase activity"/>
    <property type="evidence" value="ECO:0007669"/>
    <property type="project" value="UniProtKB-KW"/>
</dbReference>
<sequence>MWSCSLVLTFLIGGIDRDVVYSQPGGERLQMDIYHPQTLSSEPKPAVLVIHGGAWVSGKRQDMATMCEALAQEGFLAATVSYRLAPKHKWPTMVEDVRTAVRYLRSRAAELKIDPNRLGAAGASAGGHLALLLGASDSPTRDLAEYKGFSSQVQAVFNLFGPTDLGNDFPQSLDLMFAVVLGKPKNEATEIVKNASPVTHIGEKSAPVFTLHGKADPLVPVKQAERLDAALKAKGVEHQMRLIDGMKHEVDMTNPAVTSALTEALNWLKKKLASSVGAAQVRTVSSRS</sequence>
<gene>
    <name evidence="3" type="ORF">NPRO_16750</name>
</gene>
<evidence type="ECO:0000256" key="1">
    <source>
        <dbReference type="ARBA" id="ARBA00022801"/>
    </source>
</evidence>
<name>A0A809R9B1_9BACT</name>
<evidence type="ECO:0000313" key="4">
    <source>
        <dbReference type="Proteomes" id="UP000662873"/>
    </source>
</evidence>
<proteinExistence type="predicted"/>
<dbReference type="AlphaFoldDB" id="A0A809R9B1"/>
<dbReference type="InterPro" id="IPR029058">
    <property type="entry name" value="AB_hydrolase_fold"/>
</dbReference>
<dbReference type="KEGG" id="npy:NPRO_16750"/>
<reference evidence="3" key="1">
    <citation type="journal article" name="DNA Res.">
        <title>The physiological potential of anammox bacteria as revealed by their core genome structure.</title>
        <authorList>
            <person name="Okubo T."/>
            <person name="Toyoda A."/>
            <person name="Fukuhara K."/>
            <person name="Uchiyama I."/>
            <person name="Harigaya Y."/>
            <person name="Kuroiwa M."/>
            <person name="Suzuki T."/>
            <person name="Murakami Y."/>
            <person name="Suwa Y."/>
            <person name="Takami H."/>
        </authorList>
    </citation>
    <scope>NUCLEOTIDE SEQUENCE</scope>
    <source>
        <strain evidence="3">317325-2</strain>
    </source>
</reference>
<feature type="domain" description="BD-FAE-like" evidence="2">
    <location>
        <begin position="31"/>
        <end position="231"/>
    </location>
</feature>
<accession>A0A809R9B1</accession>
<keyword evidence="1" id="KW-0378">Hydrolase</keyword>
<dbReference type="PANTHER" id="PTHR48081:SF13">
    <property type="entry name" value="ALPHA_BETA HYDROLASE"/>
    <property type="match status" value="1"/>
</dbReference>
<organism evidence="3 4">
    <name type="scientific">Candidatus Nitrosymbiomonas proteolyticus</name>
    <dbReference type="NCBI Taxonomy" id="2608984"/>
    <lineage>
        <taxon>Bacteria</taxon>
        <taxon>Bacillati</taxon>
        <taxon>Armatimonadota</taxon>
        <taxon>Armatimonadota incertae sedis</taxon>
        <taxon>Candidatus Nitrosymbiomonas</taxon>
    </lineage>
</organism>
<dbReference type="InterPro" id="IPR050300">
    <property type="entry name" value="GDXG_lipolytic_enzyme"/>
</dbReference>
<dbReference type="Proteomes" id="UP000662873">
    <property type="component" value="Chromosome"/>
</dbReference>
<dbReference type="EMBL" id="AP021858">
    <property type="protein sequence ID" value="BBO24080.1"/>
    <property type="molecule type" value="Genomic_DNA"/>
</dbReference>
<evidence type="ECO:0000259" key="2">
    <source>
        <dbReference type="Pfam" id="PF20434"/>
    </source>
</evidence>
<evidence type="ECO:0000313" key="3">
    <source>
        <dbReference type="EMBL" id="BBO24080.1"/>
    </source>
</evidence>
<dbReference type="SUPFAM" id="SSF53474">
    <property type="entry name" value="alpha/beta-Hydrolases"/>
    <property type="match status" value="1"/>
</dbReference>
<dbReference type="Pfam" id="PF20434">
    <property type="entry name" value="BD-FAE"/>
    <property type="match status" value="1"/>
</dbReference>